<dbReference type="PANTHER" id="PTHR30005">
    <property type="entry name" value="EXOPOLYPHOSPHATASE"/>
    <property type="match status" value="1"/>
</dbReference>
<keyword evidence="4" id="KW-1185">Reference proteome</keyword>
<dbReference type="SUPFAM" id="SSF53067">
    <property type="entry name" value="Actin-like ATPase domain"/>
    <property type="match status" value="2"/>
</dbReference>
<accession>A0ABV9QI18</accession>
<evidence type="ECO:0000256" key="1">
    <source>
        <dbReference type="ARBA" id="ARBA00007125"/>
    </source>
</evidence>
<dbReference type="InterPro" id="IPR043129">
    <property type="entry name" value="ATPase_NBD"/>
</dbReference>
<evidence type="ECO:0000259" key="2">
    <source>
        <dbReference type="Pfam" id="PF02541"/>
    </source>
</evidence>
<comment type="similarity">
    <text evidence="1">Belongs to the GppA/Ppx family.</text>
</comment>
<dbReference type="InterPro" id="IPR003695">
    <property type="entry name" value="Ppx_GppA_N"/>
</dbReference>
<evidence type="ECO:0000313" key="4">
    <source>
        <dbReference type="Proteomes" id="UP001595916"/>
    </source>
</evidence>
<reference evidence="4" key="1">
    <citation type="journal article" date="2019" name="Int. J. Syst. Evol. Microbiol.">
        <title>The Global Catalogue of Microorganisms (GCM) 10K type strain sequencing project: providing services to taxonomists for standard genome sequencing and annotation.</title>
        <authorList>
            <consortium name="The Broad Institute Genomics Platform"/>
            <consortium name="The Broad Institute Genome Sequencing Center for Infectious Disease"/>
            <person name="Wu L."/>
            <person name="Ma J."/>
        </authorList>
    </citation>
    <scope>NUCLEOTIDE SEQUENCE [LARGE SCALE GENOMIC DNA]</scope>
    <source>
        <strain evidence="4">CCUG 46385</strain>
    </source>
</reference>
<comment type="caution">
    <text evidence="3">The sequence shown here is derived from an EMBL/GenBank/DDBJ whole genome shotgun (WGS) entry which is preliminary data.</text>
</comment>
<gene>
    <name evidence="3" type="ORF">ACFO4R_04065</name>
</gene>
<feature type="domain" description="Ppx/GppA phosphatase N-terminal" evidence="2">
    <location>
        <begin position="33"/>
        <end position="302"/>
    </location>
</feature>
<dbReference type="Proteomes" id="UP001595916">
    <property type="component" value="Unassembled WGS sequence"/>
</dbReference>
<protein>
    <submittedName>
        <fullName evidence="3">Ppx/GppA family phosphatase</fullName>
    </submittedName>
</protein>
<evidence type="ECO:0000313" key="3">
    <source>
        <dbReference type="EMBL" id="MFC4804250.1"/>
    </source>
</evidence>
<proteinExistence type="inferred from homology"/>
<dbReference type="RefSeq" id="WP_379787749.1">
    <property type="nucleotide sequence ID" value="NZ_JBHSHL010000014.1"/>
</dbReference>
<organism evidence="3 4">
    <name type="scientific">Filifactor villosus</name>
    <dbReference type="NCBI Taxonomy" id="29374"/>
    <lineage>
        <taxon>Bacteria</taxon>
        <taxon>Bacillati</taxon>
        <taxon>Bacillota</taxon>
        <taxon>Clostridia</taxon>
        <taxon>Peptostreptococcales</taxon>
        <taxon>Filifactoraceae</taxon>
        <taxon>Filifactor</taxon>
    </lineage>
</organism>
<dbReference type="CDD" id="cd24054">
    <property type="entry name" value="ASKHA_NBD_AaPPX-GppA_MtPPX2-like"/>
    <property type="match status" value="1"/>
</dbReference>
<dbReference type="PANTHER" id="PTHR30005:SF0">
    <property type="entry name" value="RETROGRADE REGULATION PROTEIN 2"/>
    <property type="match status" value="1"/>
</dbReference>
<dbReference type="Gene3D" id="3.30.420.150">
    <property type="entry name" value="Exopolyphosphatase. Domain 2"/>
    <property type="match status" value="1"/>
</dbReference>
<sequence>MKKIGSIDIGTNSMRLLIADDSEELSNRKKYVDITRLGYGVDENGYIDEDAMRRNLDVLKRFANLAKSQEVEVVEVIGTSALRDSKNRREFVLRAKEMTGLDVRVIEGSEEAGLGFCGAVSSLQKKGYVLLIDIGGGSTEFILGSQSEGILFSKSLDIGALRMTEKFISGSIPEKSELDAMRFYIVKQIFALKSEIKRYPLEEVVGIGGTITTFSAMVQGLKVYNSDKVHHSHLSFEQVEDMLDVLASKTLEERMMIDGLQPKRADIIVAGGMILKTVMQEFDVNKIVVSEYDNLEGMLYRYRKSVSKGS</sequence>
<dbReference type="Gene3D" id="3.30.420.40">
    <property type="match status" value="1"/>
</dbReference>
<dbReference type="InterPro" id="IPR050273">
    <property type="entry name" value="GppA/Ppx_hydrolase"/>
</dbReference>
<dbReference type="EMBL" id="JBHSHL010000014">
    <property type="protein sequence ID" value="MFC4804250.1"/>
    <property type="molecule type" value="Genomic_DNA"/>
</dbReference>
<name>A0ABV9QI18_9FIRM</name>
<dbReference type="Pfam" id="PF02541">
    <property type="entry name" value="Ppx-GppA"/>
    <property type="match status" value="1"/>
</dbReference>